<dbReference type="Proteomes" id="UP000316095">
    <property type="component" value="Unassembled WGS sequence"/>
</dbReference>
<feature type="transmembrane region" description="Helical" evidence="1">
    <location>
        <begin position="19"/>
        <end position="39"/>
    </location>
</feature>
<gene>
    <name evidence="2" type="ORF">Pan54_22210</name>
</gene>
<accession>A0A5C5XH74</accession>
<dbReference type="AlphaFoldDB" id="A0A5C5XH74"/>
<dbReference type="OrthoDB" id="273411at2"/>
<evidence type="ECO:0000313" key="3">
    <source>
        <dbReference type="Proteomes" id="UP000316095"/>
    </source>
</evidence>
<proteinExistence type="predicted"/>
<evidence type="ECO:0000313" key="2">
    <source>
        <dbReference type="EMBL" id="TWT61485.1"/>
    </source>
</evidence>
<dbReference type="EMBL" id="SJPG01000001">
    <property type="protein sequence ID" value="TWT61485.1"/>
    <property type="molecule type" value="Genomic_DNA"/>
</dbReference>
<comment type="caution">
    <text evidence="2">The sequence shown here is derived from an EMBL/GenBank/DDBJ whole genome shotgun (WGS) entry which is preliminary data.</text>
</comment>
<keyword evidence="1" id="KW-0472">Membrane</keyword>
<reference evidence="2 3" key="1">
    <citation type="submission" date="2019-02" db="EMBL/GenBank/DDBJ databases">
        <title>Deep-cultivation of Planctomycetes and their phenomic and genomic characterization uncovers novel biology.</title>
        <authorList>
            <person name="Wiegand S."/>
            <person name="Jogler M."/>
            <person name="Boedeker C."/>
            <person name="Pinto D."/>
            <person name="Vollmers J."/>
            <person name="Rivas-Marin E."/>
            <person name="Kohn T."/>
            <person name="Peeters S.H."/>
            <person name="Heuer A."/>
            <person name="Rast P."/>
            <person name="Oberbeckmann S."/>
            <person name="Bunk B."/>
            <person name="Jeske O."/>
            <person name="Meyerdierks A."/>
            <person name="Storesund J.E."/>
            <person name="Kallscheuer N."/>
            <person name="Luecker S."/>
            <person name="Lage O.M."/>
            <person name="Pohl T."/>
            <person name="Merkel B.J."/>
            <person name="Hornburger P."/>
            <person name="Mueller R.-W."/>
            <person name="Bruemmer F."/>
            <person name="Labrenz M."/>
            <person name="Spormann A.M."/>
            <person name="Op Den Camp H."/>
            <person name="Overmann J."/>
            <person name="Amann R."/>
            <person name="Jetten M.S.M."/>
            <person name="Mascher T."/>
            <person name="Medema M.H."/>
            <person name="Devos D.P."/>
            <person name="Kaster A.-K."/>
            <person name="Ovreas L."/>
            <person name="Rohde M."/>
            <person name="Galperin M.Y."/>
            <person name="Jogler C."/>
        </authorList>
    </citation>
    <scope>NUCLEOTIDE SEQUENCE [LARGE SCALE GENOMIC DNA]</scope>
    <source>
        <strain evidence="2 3">Pan54</strain>
    </source>
</reference>
<name>A0A5C5XH74_9PLAN</name>
<sequence>MADQNKQHGNPSENGQTTITTVLLLLFIAQLGAISWYVYSTVQKQLKAEKLVAEAEKVIENNYPQMHRELKAYLTANAPEIAEKISQQAIDNTPQVRQWLEEMTARQMRYGLDEATQMSAESFRSFVQDNRTDIQAAFEEIEDVPQNARHLVLNLEEQMYKQFGIEMQNQAKKALTIHRQLNSKLDKLSDGSQLEPKELLERRILRLLKTFQVNELPKSLDTNDLPMLSNK</sequence>
<protein>
    <submittedName>
        <fullName evidence="2">Uncharacterized protein</fullName>
    </submittedName>
</protein>
<keyword evidence="1" id="KW-0812">Transmembrane</keyword>
<evidence type="ECO:0000256" key="1">
    <source>
        <dbReference type="SAM" id="Phobius"/>
    </source>
</evidence>
<keyword evidence="1" id="KW-1133">Transmembrane helix</keyword>
<organism evidence="2 3">
    <name type="scientific">Rubinisphaera italica</name>
    <dbReference type="NCBI Taxonomy" id="2527969"/>
    <lineage>
        <taxon>Bacteria</taxon>
        <taxon>Pseudomonadati</taxon>
        <taxon>Planctomycetota</taxon>
        <taxon>Planctomycetia</taxon>
        <taxon>Planctomycetales</taxon>
        <taxon>Planctomycetaceae</taxon>
        <taxon>Rubinisphaera</taxon>
    </lineage>
</organism>
<keyword evidence="3" id="KW-1185">Reference proteome</keyword>
<dbReference type="RefSeq" id="WP_146503470.1">
    <property type="nucleotide sequence ID" value="NZ_SJPG01000001.1"/>
</dbReference>